<dbReference type="Gene3D" id="3.20.20.450">
    <property type="entry name" value="EAL domain"/>
    <property type="match status" value="1"/>
</dbReference>
<accession>A0A3M6R0E7</accession>
<evidence type="ECO:0000313" key="6">
    <source>
        <dbReference type="Proteomes" id="UP000278006"/>
    </source>
</evidence>
<feature type="domain" description="GGDEF" evidence="4">
    <location>
        <begin position="596"/>
        <end position="734"/>
    </location>
</feature>
<reference evidence="5 6" key="1">
    <citation type="submission" date="2018-10" db="EMBL/GenBank/DDBJ databases">
        <title>Draft genome of Cortibacter populi DSM10536.</title>
        <authorList>
            <person name="Bernier A.-M."/>
            <person name="Bernard K."/>
        </authorList>
    </citation>
    <scope>NUCLEOTIDE SEQUENCE [LARGE SCALE GENOMIC DNA]</scope>
    <source>
        <strain evidence="5 6">DSM 105136</strain>
    </source>
</reference>
<dbReference type="FunFam" id="3.20.20.450:FF:000001">
    <property type="entry name" value="Cyclic di-GMP phosphodiesterase yahA"/>
    <property type="match status" value="1"/>
</dbReference>
<evidence type="ECO:0000313" key="5">
    <source>
        <dbReference type="EMBL" id="RMX08720.1"/>
    </source>
</evidence>
<dbReference type="InterPro" id="IPR035965">
    <property type="entry name" value="PAS-like_dom_sf"/>
</dbReference>
<dbReference type="Pfam" id="PF13188">
    <property type="entry name" value="PAS_8"/>
    <property type="match status" value="1"/>
</dbReference>
<dbReference type="CDD" id="cd01949">
    <property type="entry name" value="GGDEF"/>
    <property type="match status" value="1"/>
</dbReference>
<dbReference type="PANTHER" id="PTHR44757">
    <property type="entry name" value="DIGUANYLATE CYCLASE DGCP"/>
    <property type="match status" value="1"/>
</dbReference>
<dbReference type="Proteomes" id="UP000278006">
    <property type="component" value="Unassembled WGS sequence"/>
</dbReference>
<dbReference type="InterPro" id="IPR043128">
    <property type="entry name" value="Rev_trsase/Diguanyl_cyclase"/>
</dbReference>
<dbReference type="PANTHER" id="PTHR44757:SF2">
    <property type="entry name" value="BIOFILM ARCHITECTURE MAINTENANCE PROTEIN MBAA"/>
    <property type="match status" value="1"/>
</dbReference>
<dbReference type="Gene3D" id="3.30.450.20">
    <property type="entry name" value="PAS domain"/>
    <property type="match status" value="2"/>
</dbReference>
<dbReference type="NCBIfam" id="TIGR00254">
    <property type="entry name" value="GGDEF"/>
    <property type="match status" value="1"/>
</dbReference>
<feature type="region of interest" description="Disordered" evidence="1">
    <location>
        <begin position="153"/>
        <end position="172"/>
    </location>
</feature>
<dbReference type="InterPro" id="IPR052155">
    <property type="entry name" value="Biofilm_reg_signaling"/>
</dbReference>
<name>A0A3M6R0E7_9BURK</name>
<dbReference type="InterPro" id="IPR035919">
    <property type="entry name" value="EAL_sf"/>
</dbReference>
<dbReference type="OrthoDB" id="9813903at2"/>
<dbReference type="InterPro" id="IPR000160">
    <property type="entry name" value="GGDEF_dom"/>
</dbReference>
<dbReference type="Gene3D" id="3.30.70.270">
    <property type="match status" value="1"/>
</dbReference>
<dbReference type="SMART" id="SM00091">
    <property type="entry name" value="PAS"/>
    <property type="match status" value="2"/>
</dbReference>
<evidence type="ECO:0000259" key="3">
    <source>
        <dbReference type="PROSITE" id="PS50883"/>
    </source>
</evidence>
<dbReference type="CDD" id="cd01948">
    <property type="entry name" value="EAL"/>
    <property type="match status" value="1"/>
</dbReference>
<protein>
    <submittedName>
        <fullName evidence="5">EAL domain-containing protein</fullName>
    </submittedName>
</protein>
<dbReference type="SUPFAM" id="SSF55785">
    <property type="entry name" value="PYP-like sensor domain (PAS domain)"/>
    <property type="match status" value="2"/>
</dbReference>
<keyword evidence="6" id="KW-1185">Reference proteome</keyword>
<keyword evidence="2" id="KW-1133">Transmembrane helix</keyword>
<evidence type="ECO:0000256" key="1">
    <source>
        <dbReference type="SAM" id="MobiDB-lite"/>
    </source>
</evidence>
<feature type="transmembrane region" description="Helical" evidence="2">
    <location>
        <begin position="15"/>
        <end position="33"/>
    </location>
</feature>
<proteinExistence type="predicted"/>
<comment type="caution">
    <text evidence="5">The sequence shown here is derived from an EMBL/GenBank/DDBJ whole genome shotgun (WGS) entry which is preliminary data.</text>
</comment>
<dbReference type="InterPro" id="IPR000014">
    <property type="entry name" value="PAS"/>
</dbReference>
<evidence type="ECO:0000259" key="4">
    <source>
        <dbReference type="PROSITE" id="PS50887"/>
    </source>
</evidence>
<sequence>MPHSSLPALHVRRGYWLVAGVLLLVILSGLWNLQVQRQRAAAQASQRQLESQAWQFTTAMQSSAQSYARFLLNLQASLQPDAQADNQSLIEQWFDAIQTPEFAGAHIVRMLSPDASSTQGGEILARLAQPRKTAVVEAVFNHDSGLTLVALPASTPQPKPSSRNHRPPATQGPLIAMNLDFDDWVRELQRMAPIPGLQVTARPAAEAIHAATPPALSHAGGHLQMVLPLLGQAVVLDFRPQAMAWPGDAGAELRESLAPIGPQLLAALGLLLLLGLLIHERRYEWLQLGKMQHYRMHAYQGWLRYRAFINQPLLPMAETEPGAGRFMHSTQRFSQLLGYSQEALRALTLKDVIHTDDLPAVLHTPPGSPDGTQFNLLRTQNVRLLHSLGHYVWVDLLRIENWPSNAGDSQAYEPGELLIAVDLSPAKKLEAELKRRIEKNQLVFQQLPVGLCILDNQWRISFMNPQFVAFSKLGPQGLGSFDEWWEKAICNPRYRDNMHRRWHELSASALTSNGLIAPMEISLQSEPGTLVRTVELAGIMLDDQVVLTLVDLTPHKQAEEEIRMLAFYDGLTGLPNRRLLLDRLQQALLTSSQHQWHGALLLLDLDKFKTLNEAHGHSSGDAILREVANRLHALIPRDQTTARTGADEFIILLSALASTEDEAVRLCKDLGHRIIASLQEPQVIDGHTLHIDACIGITVFHSLQVGSEELMRRADMALHQAKQTGPGKLRFFDPAMQANASARAALEEDIRAGMALDQFMLFFQPQVCDGRITGAEVLLRWRHGDDGFVSPDQFISTAEQSNLILPLGNWVLHQACKQLAIWAQHEDTATLSLSVNVSPRQFKQDNFVQQVLTALASTGAPAQRLKLELTESVLLENVDQAIMRMSQLKEYGVGFSLDDFGTGYSSLSYLQRLPLCQLKIDRSFVRDLSSNPNDASIVRTIVGLGLSLGLEVVAEGVETALQVDYLRQCGCHIWQGYFIGKPQPLGEFEQMLRNKHRAM</sequence>
<dbReference type="PROSITE" id="PS50883">
    <property type="entry name" value="EAL"/>
    <property type="match status" value="1"/>
</dbReference>
<dbReference type="SUPFAM" id="SSF141868">
    <property type="entry name" value="EAL domain-like"/>
    <property type="match status" value="1"/>
</dbReference>
<dbReference type="SUPFAM" id="SSF55073">
    <property type="entry name" value="Nucleotide cyclase"/>
    <property type="match status" value="1"/>
</dbReference>
<dbReference type="RefSeq" id="WP_122226845.1">
    <property type="nucleotide sequence ID" value="NZ_RDQO01000001.1"/>
</dbReference>
<dbReference type="PROSITE" id="PS50887">
    <property type="entry name" value="GGDEF"/>
    <property type="match status" value="1"/>
</dbReference>
<dbReference type="Pfam" id="PF00990">
    <property type="entry name" value="GGDEF"/>
    <property type="match status" value="1"/>
</dbReference>
<dbReference type="CDD" id="cd00130">
    <property type="entry name" value="PAS"/>
    <property type="match status" value="1"/>
</dbReference>
<dbReference type="AlphaFoldDB" id="A0A3M6R0E7"/>
<gene>
    <name evidence="5" type="ORF">D8I35_06630</name>
</gene>
<organism evidence="5 6">
    <name type="scientific">Corticibacter populi</name>
    <dbReference type="NCBI Taxonomy" id="1550736"/>
    <lineage>
        <taxon>Bacteria</taxon>
        <taxon>Pseudomonadati</taxon>
        <taxon>Pseudomonadota</taxon>
        <taxon>Betaproteobacteria</taxon>
        <taxon>Burkholderiales</taxon>
        <taxon>Comamonadaceae</taxon>
        <taxon>Corticibacter</taxon>
    </lineage>
</organism>
<feature type="domain" description="EAL" evidence="3">
    <location>
        <begin position="743"/>
        <end position="996"/>
    </location>
</feature>
<dbReference type="InterPro" id="IPR001633">
    <property type="entry name" value="EAL_dom"/>
</dbReference>
<dbReference type="InterPro" id="IPR029787">
    <property type="entry name" value="Nucleotide_cyclase"/>
</dbReference>
<dbReference type="SMART" id="SM00267">
    <property type="entry name" value="GGDEF"/>
    <property type="match status" value="1"/>
</dbReference>
<dbReference type="SMART" id="SM00052">
    <property type="entry name" value="EAL"/>
    <property type="match status" value="1"/>
</dbReference>
<dbReference type="EMBL" id="RDQO01000001">
    <property type="protein sequence ID" value="RMX08720.1"/>
    <property type="molecule type" value="Genomic_DNA"/>
</dbReference>
<keyword evidence="2" id="KW-0472">Membrane</keyword>
<evidence type="ECO:0000256" key="2">
    <source>
        <dbReference type="SAM" id="Phobius"/>
    </source>
</evidence>
<dbReference type="Pfam" id="PF00563">
    <property type="entry name" value="EAL"/>
    <property type="match status" value="1"/>
</dbReference>
<keyword evidence="2" id="KW-0812">Transmembrane</keyword>